<accession>A0A7W9FZT3</accession>
<evidence type="ECO:0000313" key="2">
    <source>
        <dbReference type="EMBL" id="MBB5774573.1"/>
    </source>
</evidence>
<protein>
    <submittedName>
        <fullName evidence="2">Uncharacterized protein</fullName>
    </submittedName>
</protein>
<dbReference type="Proteomes" id="UP000579153">
    <property type="component" value="Unassembled WGS sequence"/>
</dbReference>
<proteinExistence type="predicted"/>
<organism evidence="2 3">
    <name type="scientific">Nonomuraea jabiensis</name>
    <dbReference type="NCBI Taxonomy" id="882448"/>
    <lineage>
        <taxon>Bacteria</taxon>
        <taxon>Bacillati</taxon>
        <taxon>Actinomycetota</taxon>
        <taxon>Actinomycetes</taxon>
        <taxon>Streptosporangiales</taxon>
        <taxon>Streptosporangiaceae</taxon>
        <taxon>Nonomuraea</taxon>
    </lineage>
</organism>
<feature type="region of interest" description="Disordered" evidence="1">
    <location>
        <begin position="1"/>
        <end position="32"/>
    </location>
</feature>
<comment type="caution">
    <text evidence="2">The sequence shown here is derived from an EMBL/GenBank/DDBJ whole genome shotgun (WGS) entry which is preliminary data.</text>
</comment>
<keyword evidence="3" id="KW-1185">Reference proteome</keyword>
<name>A0A7W9FZT3_9ACTN</name>
<reference evidence="2 3" key="1">
    <citation type="submission" date="2020-08" db="EMBL/GenBank/DDBJ databases">
        <title>Sequencing the genomes of 1000 actinobacteria strains.</title>
        <authorList>
            <person name="Klenk H.-P."/>
        </authorList>
    </citation>
    <scope>NUCLEOTIDE SEQUENCE [LARGE SCALE GENOMIC DNA]</scope>
    <source>
        <strain evidence="2 3">DSM 45507</strain>
    </source>
</reference>
<evidence type="ECO:0000313" key="3">
    <source>
        <dbReference type="Proteomes" id="UP000579153"/>
    </source>
</evidence>
<dbReference type="AlphaFoldDB" id="A0A7W9FZT3"/>
<evidence type="ECO:0000256" key="1">
    <source>
        <dbReference type="SAM" id="MobiDB-lite"/>
    </source>
</evidence>
<dbReference type="EMBL" id="JACHMB010000001">
    <property type="protein sequence ID" value="MBB5774573.1"/>
    <property type="molecule type" value="Genomic_DNA"/>
</dbReference>
<sequence length="32" mass="3261">MGHQVMNLLPQDGAAVTPVTSTPGKAEPLTAQ</sequence>
<gene>
    <name evidence="2" type="ORF">HD596_001329</name>
</gene>